<feature type="transmembrane region" description="Helical" evidence="7">
    <location>
        <begin position="110"/>
        <end position="131"/>
    </location>
</feature>
<name>A0ABT3E2L5_9LACO</name>
<evidence type="ECO:0000256" key="6">
    <source>
        <dbReference type="SAM" id="MobiDB-lite"/>
    </source>
</evidence>
<dbReference type="GO" id="GO:0051301">
    <property type="term" value="P:cell division"/>
    <property type="evidence" value="ECO:0007669"/>
    <property type="project" value="UniProtKB-KW"/>
</dbReference>
<organism evidence="9 10">
    <name type="scientific">Weissella ceti</name>
    <dbReference type="NCBI Taxonomy" id="759620"/>
    <lineage>
        <taxon>Bacteria</taxon>
        <taxon>Bacillati</taxon>
        <taxon>Bacillota</taxon>
        <taxon>Bacilli</taxon>
        <taxon>Lactobacillales</taxon>
        <taxon>Lactobacillaceae</taxon>
        <taxon>Weissella</taxon>
    </lineage>
</organism>
<keyword evidence="5" id="KW-0131">Cell cycle</keyword>
<evidence type="ECO:0000256" key="5">
    <source>
        <dbReference type="ARBA" id="ARBA00023306"/>
    </source>
</evidence>
<dbReference type="InterPro" id="IPR050487">
    <property type="entry name" value="FtsQ_DivIB"/>
</dbReference>
<protein>
    <submittedName>
        <fullName evidence="9">Cell division protein FtsQ/DivIB</fullName>
    </submittedName>
</protein>
<dbReference type="RefSeq" id="WP_213409279.1">
    <property type="nucleotide sequence ID" value="NZ_CP074441.1"/>
</dbReference>
<proteinExistence type="predicted"/>
<feature type="domain" description="Cell division protein FtsQ/DivIB C-terminal" evidence="8">
    <location>
        <begin position="207"/>
        <end position="320"/>
    </location>
</feature>
<keyword evidence="10" id="KW-1185">Reference proteome</keyword>
<dbReference type="InterPro" id="IPR005548">
    <property type="entry name" value="Cell_div_FtsQ/DivIB_C"/>
</dbReference>
<keyword evidence="4 7" id="KW-1133">Transmembrane helix</keyword>
<evidence type="ECO:0000256" key="2">
    <source>
        <dbReference type="ARBA" id="ARBA00022618"/>
    </source>
</evidence>
<sequence length="329" mass="36720">MTNESDEKQEQNKTSHIQDHLNQLLAEKDGLTNEEDAKSEQTVASVHTTEQEKQSFGTRIVKSMRSFFSDEDGGGFRFVTPAELKESVESVDWRGRWTLKNLNDMERQGLLVITGLVVVASVLGFLVSPLGSISTYNVKGNQEVSTKKLLSELHLDQGQSSLLLLTESRALAKKAHDMDPQIQDLKLTLKSPTVMDVKVVEIPSVGYLKDGGKYIPLLADGTRLTKEAKKWPDESFPVYTGFKDDEKFDNVLRSFGTLSLALRQAVSEVIWSPTSENSSRLVFIMNDGNQVLANSENFETKFKYYPGMATQLKKNGVIDLQVGAYAKPY</sequence>
<keyword evidence="3 7" id="KW-0812">Transmembrane</keyword>
<gene>
    <name evidence="9" type="ORF">OIT44_01080</name>
</gene>
<feature type="compositionally biased region" description="Basic and acidic residues" evidence="6">
    <location>
        <begin position="26"/>
        <end position="39"/>
    </location>
</feature>
<reference evidence="9 10" key="1">
    <citation type="submission" date="2022-10" db="EMBL/GenBank/DDBJ databases">
        <title>Weissella fermenti sp. nov., isolated from fermented cabbage.</title>
        <authorList>
            <person name="Lee J.K."/>
            <person name="Baek J.H."/>
            <person name="Choi D.G."/>
            <person name="Kim J.M."/>
            <person name="Jeon C.O."/>
        </authorList>
    </citation>
    <scope>NUCLEOTIDE SEQUENCE [LARGE SCALE GENOMIC DNA]</scope>
    <source>
        <strain evidence="9 10">KACC 18534</strain>
    </source>
</reference>
<evidence type="ECO:0000259" key="8">
    <source>
        <dbReference type="Pfam" id="PF03799"/>
    </source>
</evidence>
<evidence type="ECO:0000256" key="4">
    <source>
        <dbReference type="ARBA" id="ARBA00022989"/>
    </source>
</evidence>
<evidence type="ECO:0000313" key="9">
    <source>
        <dbReference type="EMBL" id="MCW0952670.1"/>
    </source>
</evidence>
<dbReference type="PANTHER" id="PTHR37820">
    <property type="entry name" value="CELL DIVISION PROTEIN DIVIB"/>
    <property type="match status" value="1"/>
</dbReference>
<evidence type="ECO:0000256" key="7">
    <source>
        <dbReference type="SAM" id="Phobius"/>
    </source>
</evidence>
<evidence type="ECO:0000313" key="10">
    <source>
        <dbReference type="Proteomes" id="UP001526225"/>
    </source>
</evidence>
<comment type="caution">
    <text evidence="9">The sequence shown here is derived from an EMBL/GenBank/DDBJ whole genome shotgun (WGS) entry which is preliminary data.</text>
</comment>
<evidence type="ECO:0000256" key="1">
    <source>
        <dbReference type="ARBA" id="ARBA00022475"/>
    </source>
</evidence>
<accession>A0ABT3E2L5</accession>
<dbReference type="Gene3D" id="3.40.50.10960">
    <property type="match status" value="1"/>
</dbReference>
<feature type="compositionally biased region" description="Basic and acidic residues" evidence="6">
    <location>
        <begin position="1"/>
        <end position="19"/>
    </location>
</feature>
<keyword evidence="2 9" id="KW-0132">Cell division</keyword>
<dbReference type="Pfam" id="PF03799">
    <property type="entry name" value="FtsQ_DivIB_C"/>
    <property type="match status" value="1"/>
</dbReference>
<keyword evidence="1" id="KW-1003">Cell membrane</keyword>
<keyword evidence="7" id="KW-0472">Membrane</keyword>
<feature type="region of interest" description="Disordered" evidence="6">
    <location>
        <begin position="1"/>
        <end position="51"/>
    </location>
</feature>
<evidence type="ECO:0000256" key="3">
    <source>
        <dbReference type="ARBA" id="ARBA00022692"/>
    </source>
</evidence>
<dbReference type="EMBL" id="JAOZFE010000001">
    <property type="protein sequence ID" value="MCW0952670.1"/>
    <property type="molecule type" value="Genomic_DNA"/>
</dbReference>
<dbReference type="Proteomes" id="UP001526225">
    <property type="component" value="Unassembled WGS sequence"/>
</dbReference>
<dbReference type="PANTHER" id="PTHR37820:SF1">
    <property type="entry name" value="CELL DIVISION PROTEIN FTSQ"/>
    <property type="match status" value="1"/>
</dbReference>